<organism evidence="1 2">
    <name type="scientific">Ciceribacter selenitireducens ATCC BAA-1503</name>
    <dbReference type="NCBI Taxonomy" id="1336235"/>
    <lineage>
        <taxon>Bacteria</taxon>
        <taxon>Pseudomonadati</taxon>
        <taxon>Pseudomonadota</taxon>
        <taxon>Alphaproteobacteria</taxon>
        <taxon>Hyphomicrobiales</taxon>
        <taxon>Rhizobiaceae</taxon>
        <taxon>Ciceribacter</taxon>
    </lineage>
</organism>
<evidence type="ECO:0000313" key="1">
    <source>
        <dbReference type="EMBL" id="SSC67228.1"/>
    </source>
</evidence>
<dbReference type="AlphaFoldDB" id="A0A376AHF6"/>
<proteinExistence type="predicted"/>
<gene>
    <name evidence="1" type="ORF">RHIZ70_2936</name>
</gene>
<sequence>MGNGNQTLSAPAALFHQGEIVARSIRGASGILAFSACGRARICPNQPCRAPPPRGRGEGNTP</sequence>
<evidence type="ECO:0000313" key="2">
    <source>
        <dbReference type="Proteomes" id="UP000254764"/>
    </source>
</evidence>
<name>A0A376AHF6_9HYPH</name>
<reference evidence="2" key="1">
    <citation type="submission" date="2018-07" db="EMBL/GenBank/DDBJ databases">
        <authorList>
            <person name="Peiro R."/>
            <person name="Begona"/>
            <person name="Cbmso G."/>
            <person name="Lopez M."/>
            <person name="Gonzalez S."/>
        </authorList>
    </citation>
    <scope>NUCLEOTIDE SEQUENCE [LARGE SCALE GENOMIC DNA]</scope>
</reference>
<dbReference type="Proteomes" id="UP000254764">
    <property type="component" value="Unassembled WGS sequence"/>
</dbReference>
<dbReference type="EMBL" id="UEYP01000003">
    <property type="protein sequence ID" value="SSC67228.1"/>
    <property type="molecule type" value="Genomic_DNA"/>
</dbReference>
<protein>
    <submittedName>
        <fullName evidence="1">Uncharacterized protein</fullName>
    </submittedName>
</protein>
<keyword evidence="2" id="KW-1185">Reference proteome</keyword>
<accession>A0A376AHF6</accession>